<dbReference type="GO" id="GO:0004339">
    <property type="term" value="F:glucan 1,4-alpha-glucosidase activity"/>
    <property type="evidence" value="ECO:0007669"/>
    <property type="project" value="UniProtKB-EC"/>
</dbReference>
<sequence>MRARCCLLVAFLLGLYTMVAVRAPQYLTSQSPTGPRLEGIELDVPSSHYLELPSLSTCWESIATAAMKFTKQLHFLSLLGLFNGPSPSVSLPASVQALGCDIIRTQGNVPGYPIALQEYSYCGGYLNISAWVQNVNYNKAIQLYYANGVGKVTPLTVVSLGWSAMADGTNNGWEHWTAQTPLYVDGVTKLINLTYQALDINQLFVQTLNLNVVPSGAPPPAPPPGPVPYAKPQGFSSDISDYLKVAATSQAGISKKRMFDNISPAGAVKGLVTAAQSRADPDYWYHWVRDAALTMDVVVLLYEAATGANKAFYEDRLFWYAQASVDEQNDNTAITGLGEPKFYLDSNKGFTGPWGRPQNDGPGARAITLIRFAQAYLANGGSNSIVLINIWPAISRDLDYVAQNWASPSFDLWEEVSSHHFYNRMLHRRALRDGAAFATKLGYGSAATRYTAVAGAVYSSTVDFWDSQHGLVVYAYGPVQRGKSSFKDISVVLGVLHGYNGEEAFGYASDAVLASAYQVATSFLPVYPIAKVQKDASGKPLGMPVGRYPEDVYDGTGTSRGNPWYLTTAAMAELFYNAATTFTAANKITVTPATAKFWAYFAPTASVKAGTTYPSNSDTFKTMVRALQGWGDMWLRTVKYWAPADGRFPEEFDRESGAGVGAKDLTWSYASFLTAGAARARASGDAGWLTKVANLQL</sequence>
<dbReference type="EC" id="3.2.1.3" evidence="3"/>
<evidence type="ECO:0000259" key="11">
    <source>
        <dbReference type="Pfam" id="PF00723"/>
    </source>
</evidence>
<comment type="catalytic activity">
    <reaction evidence="1">
        <text>Hydrolysis of terminal (1-&gt;4)-linked alpha-D-glucose residues successively from non-reducing ends of the chains with release of beta-D-glucose.</text>
        <dbReference type="EC" id="3.2.1.3"/>
    </reaction>
</comment>
<dbReference type="GO" id="GO:0000324">
    <property type="term" value="C:fungal-type vacuole"/>
    <property type="evidence" value="ECO:0007669"/>
    <property type="project" value="TreeGrafter"/>
</dbReference>
<evidence type="ECO:0000313" key="12">
    <source>
        <dbReference type="EMBL" id="KAJ6263083.1"/>
    </source>
</evidence>
<accession>A0AAD6J227</accession>
<evidence type="ECO:0000313" key="13">
    <source>
        <dbReference type="Proteomes" id="UP001221413"/>
    </source>
</evidence>
<feature type="signal peptide" evidence="10">
    <location>
        <begin position="1"/>
        <end position="20"/>
    </location>
</feature>
<dbReference type="GO" id="GO:0000272">
    <property type="term" value="P:polysaccharide catabolic process"/>
    <property type="evidence" value="ECO:0007669"/>
    <property type="project" value="UniProtKB-KW"/>
</dbReference>
<dbReference type="PROSITE" id="PS00820">
    <property type="entry name" value="GLUCOAMYLASE"/>
    <property type="match status" value="1"/>
</dbReference>
<evidence type="ECO:0000256" key="8">
    <source>
        <dbReference type="ARBA" id="ARBA00033442"/>
    </source>
</evidence>
<evidence type="ECO:0000256" key="7">
    <source>
        <dbReference type="ARBA" id="ARBA00023326"/>
    </source>
</evidence>
<evidence type="ECO:0000256" key="4">
    <source>
        <dbReference type="ARBA" id="ARBA00022801"/>
    </source>
</evidence>
<protein>
    <recommendedName>
        <fullName evidence="3">glucan 1,4-alpha-glucosidase</fullName>
        <ecNumber evidence="3">3.2.1.3</ecNumber>
    </recommendedName>
    <alternativeName>
        <fullName evidence="9">1,4-alpha-D-glucan glucohydrolase</fullName>
    </alternativeName>
    <alternativeName>
        <fullName evidence="8">Glucan 1,4-alpha-glucosidase</fullName>
    </alternativeName>
</protein>
<dbReference type="InterPro" id="IPR046966">
    <property type="entry name" value="Glucoamylase_active_site"/>
</dbReference>
<evidence type="ECO:0000256" key="5">
    <source>
        <dbReference type="ARBA" id="ARBA00023277"/>
    </source>
</evidence>
<keyword evidence="7" id="KW-0624">Polysaccharide degradation</keyword>
<comment type="caution">
    <text evidence="12">The sequence shown here is derived from an EMBL/GenBank/DDBJ whole genome shotgun (WGS) entry which is preliminary data.</text>
</comment>
<name>A0AAD6J227_DREDA</name>
<organism evidence="12 13">
    <name type="scientific">Drechslerella dactyloides</name>
    <name type="common">Nematode-trapping fungus</name>
    <name type="synonym">Arthrobotrys dactyloides</name>
    <dbReference type="NCBI Taxonomy" id="74499"/>
    <lineage>
        <taxon>Eukaryota</taxon>
        <taxon>Fungi</taxon>
        <taxon>Dikarya</taxon>
        <taxon>Ascomycota</taxon>
        <taxon>Pezizomycotina</taxon>
        <taxon>Orbiliomycetes</taxon>
        <taxon>Orbiliales</taxon>
        <taxon>Orbiliaceae</taxon>
        <taxon>Drechslerella</taxon>
    </lineage>
</organism>
<dbReference type="EMBL" id="JAQGDS010000002">
    <property type="protein sequence ID" value="KAJ6263083.1"/>
    <property type="molecule type" value="Genomic_DNA"/>
</dbReference>
<dbReference type="Proteomes" id="UP001221413">
    <property type="component" value="Unassembled WGS sequence"/>
</dbReference>
<evidence type="ECO:0000256" key="10">
    <source>
        <dbReference type="SAM" id="SignalP"/>
    </source>
</evidence>
<evidence type="ECO:0000256" key="2">
    <source>
        <dbReference type="ARBA" id="ARBA00006188"/>
    </source>
</evidence>
<keyword evidence="4" id="KW-0378">Hydrolase</keyword>
<dbReference type="PANTHER" id="PTHR31616">
    <property type="entry name" value="TREHALASE"/>
    <property type="match status" value="1"/>
</dbReference>
<dbReference type="InterPro" id="IPR012341">
    <property type="entry name" value="6hp_glycosidase-like_sf"/>
</dbReference>
<keyword evidence="6" id="KW-0326">Glycosidase</keyword>
<dbReference type="Gene3D" id="1.50.10.10">
    <property type="match status" value="1"/>
</dbReference>
<comment type="similarity">
    <text evidence="2">Belongs to the glycosyl hydrolase 15 family.</text>
</comment>
<dbReference type="InterPro" id="IPR000165">
    <property type="entry name" value="Glucoamylase"/>
</dbReference>
<keyword evidence="13" id="KW-1185">Reference proteome</keyword>
<dbReference type="Pfam" id="PF00723">
    <property type="entry name" value="Glyco_hydro_15"/>
    <property type="match status" value="1"/>
</dbReference>
<dbReference type="AlphaFoldDB" id="A0AAD6J227"/>
<evidence type="ECO:0000256" key="9">
    <source>
        <dbReference type="ARBA" id="ARBA00033473"/>
    </source>
</evidence>
<gene>
    <name evidence="12" type="ORF">Dda_1642</name>
</gene>
<evidence type="ECO:0000256" key="6">
    <source>
        <dbReference type="ARBA" id="ARBA00023295"/>
    </source>
</evidence>
<evidence type="ECO:0000256" key="3">
    <source>
        <dbReference type="ARBA" id="ARBA00012593"/>
    </source>
</evidence>
<keyword evidence="5" id="KW-0119">Carbohydrate metabolism</keyword>
<proteinExistence type="inferred from homology"/>
<feature type="chain" id="PRO_5042158780" description="glucan 1,4-alpha-glucosidase" evidence="10">
    <location>
        <begin position="21"/>
        <end position="697"/>
    </location>
</feature>
<keyword evidence="10" id="KW-0732">Signal</keyword>
<dbReference type="PRINTS" id="PR00736">
    <property type="entry name" value="GLHYDRLASE15"/>
</dbReference>
<dbReference type="PANTHER" id="PTHR31616:SF9">
    <property type="entry name" value="GLUCOAMYLASE, INTRACELLULAR SPORULATION-SPECIFIC"/>
    <property type="match status" value="1"/>
</dbReference>
<feature type="domain" description="GH15-like" evidence="11">
    <location>
        <begin position="265"/>
        <end position="676"/>
    </location>
</feature>
<dbReference type="InterPro" id="IPR008928">
    <property type="entry name" value="6-hairpin_glycosidase_sf"/>
</dbReference>
<dbReference type="SUPFAM" id="SSF48208">
    <property type="entry name" value="Six-hairpin glycosidases"/>
    <property type="match status" value="1"/>
</dbReference>
<reference evidence="12" key="1">
    <citation type="submission" date="2023-01" db="EMBL/GenBank/DDBJ databases">
        <title>The chitinases involved in constricting ring structure development in the nematode-trapping fungus Drechslerella dactyloides.</title>
        <authorList>
            <person name="Wang R."/>
            <person name="Zhang L."/>
            <person name="Tang P."/>
            <person name="Li S."/>
            <person name="Liang L."/>
        </authorList>
    </citation>
    <scope>NUCLEOTIDE SEQUENCE</scope>
    <source>
        <strain evidence="12">YMF1.00031</strain>
    </source>
</reference>
<dbReference type="InterPro" id="IPR011613">
    <property type="entry name" value="GH15-like"/>
</dbReference>
<evidence type="ECO:0000256" key="1">
    <source>
        <dbReference type="ARBA" id="ARBA00001863"/>
    </source>
</evidence>